<proteinExistence type="predicted"/>
<dbReference type="InterPro" id="IPR050624">
    <property type="entry name" value="HTH-type_Tx_Regulator"/>
</dbReference>
<dbReference type="Gene3D" id="1.10.357.10">
    <property type="entry name" value="Tetracycline Repressor, domain 2"/>
    <property type="match status" value="1"/>
</dbReference>
<dbReference type="OrthoDB" id="9810250at2"/>
<name>A0A4Y8LHD6_9BACL</name>
<dbReference type="Pfam" id="PF14278">
    <property type="entry name" value="TetR_C_8"/>
    <property type="match status" value="1"/>
</dbReference>
<dbReference type="InterPro" id="IPR009057">
    <property type="entry name" value="Homeodomain-like_sf"/>
</dbReference>
<evidence type="ECO:0000313" key="5">
    <source>
        <dbReference type="Proteomes" id="UP000297776"/>
    </source>
</evidence>
<dbReference type="AlphaFoldDB" id="A0A4Y8LHD6"/>
<evidence type="ECO:0000313" key="4">
    <source>
        <dbReference type="EMBL" id="TFE02236.1"/>
    </source>
</evidence>
<comment type="caution">
    <text evidence="4">The sequence shown here is derived from an EMBL/GenBank/DDBJ whole genome shotgun (WGS) entry which is preliminary data.</text>
</comment>
<protein>
    <submittedName>
        <fullName evidence="4">TetR/AcrR family transcriptional regulator</fullName>
    </submittedName>
</protein>
<feature type="DNA-binding region" description="H-T-H motif" evidence="2">
    <location>
        <begin position="34"/>
        <end position="53"/>
    </location>
</feature>
<dbReference type="SUPFAM" id="SSF46689">
    <property type="entry name" value="Homeodomain-like"/>
    <property type="match status" value="1"/>
</dbReference>
<keyword evidence="1 2" id="KW-0238">DNA-binding</keyword>
<evidence type="ECO:0000256" key="2">
    <source>
        <dbReference type="PROSITE-ProRule" id="PRU00335"/>
    </source>
</evidence>
<dbReference type="RefSeq" id="WP_134380939.1">
    <property type="nucleotide sequence ID" value="NZ_SORX01000003.1"/>
</dbReference>
<dbReference type="PANTHER" id="PTHR43479">
    <property type="entry name" value="ACREF/ENVCD OPERON REPRESSOR-RELATED"/>
    <property type="match status" value="1"/>
</dbReference>
<reference evidence="4 5" key="1">
    <citation type="submission" date="2019-03" db="EMBL/GenBank/DDBJ databases">
        <authorList>
            <person name="Yang Y."/>
        </authorList>
    </citation>
    <scope>NUCLEOTIDE SEQUENCE [LARGE SCALE GENOMIC DNA]</scope>
    <source>
        <strain evidence="4 5">ASL-1</strain>
    </source>
</reference>
<organism evidence="4 5">
    <name type="scientific">Jeotgalibacillus salarius</name>
    <dbReference type="NCBI Taxonomy" id="546023"/>
    <lineage>
        <taxon>Bacteria</taxon>
        <taxon>Bacillati</taxon>
        <taxon>Bacillota</taxon>
        <taxon>Bacilli</taxon>
        <taxon>Bacillales</taxon>
        <taxon>Caryophanaceae</taxon>
        <taxon>Jeotgalibacillus</taxon>
    </lineage>
</organism>
<evidence type="ECO:0000259" key="3">
    <source>
        <dbReference type="PROSITE" id="PS50977"/>
    </source>
</evidence>
<keyword evidence="5" id="KW-1185">Reference proteome</keyword>
<dbReference type="EMBL" id="SORX01000003">
    <property type="protein sequence ID" value="TFE02236.1"/>
    <property type="molecule type" value="Genomic_DNA"/>
</dbReference>
<dbReference type="GO" id="GO:0003677">
    <property type="term" value="F:DNA binding"/>
    <property type="evidence" value="ECO:0007669"/>
    <property type="project" value="UniProtKB-UniRule"/>
</dbReference>
<dbReference type="InterPro" id="IPR001647">
    <property type="entry name" value="HTH_TetR"/>
</dbReference>
<dbReference type="Proteomes" id="UP000297776">
    <property type="component" value="Unassembled WGS sequence"/>
</dbReference>
<evidence type="ECO:0000256" key="1">
    <source>
        <dbReference type="ARBA" id="ARBA00023125"/>
    </source>
</evidence>
<dbReference type="PROSITE" id="PS50977">
    <property type="entry name" value="HTH_TETR_2"/>
    <property type="match status" value="1"/>
</dbReference>
<feature type="domain" description="HTH tetR-type" evidence="3">
    <location>
        <begin position="11"/>
        <end position="71"/>
    </location>
</feature>
<sequence length="212" mass="24553">MSTIYPDRRVMRTRLKLKSSLLETLSNHSLKNLTVASLCRNAGVNRTTFYHHYDSLDDLIHQLLDDMVAKVIEAYREPYTQLTSFQLQDLHFSEITLFHSVLKNQAAYTQVVFSPFLALFHQKLSLAIKDVMLSDLSQHGDVDHELYAVYHSIAVTGLLIYWIQTGFLRSPEEMADQLLMIVRHRSEQRFKVKTILSPLLIDFNRVRNPFGG</sequence>
<gene>
    <name evidence="4" type="ORF">E2626_06565</name>
</gene>
<dbReference type="InterPro" id="IPR039532">
    <property type="entry name" value="TetR_C_Firmicutes"/>
</dbReference>
<dbReference type="PANTHER" id="PTHR43479:SF7">
    <property type="entry name" value="TETR-FAMILY TRANSCRIPTIONAL REGULATOR"/>
    <property type="match status" value="1"/>
</dbReference>
<accession>A0A4Y8LHD6</accession>